<keyword evidence="8" id="KW-1185">Reference proteome</keyword>
<dbReference type="SUPFAM" id="SSF53756">
    <property type="entry name" value="UDP-Glycosyltransferase/glycogen phosphorylase"/>
    <property type="match status" value="2"/>
</dbReference>
<gene>
    <name evidence="7" type="ORF">MUN78_08765</name>
</gene>
<sequence>MSTAGFSFASGNLAKLLALPKYLCSLILSWFVPRDARSWVFGSGAGVGEGALAVARELRASDPDVRIRWLVADEAEAALARDAGFEPVLRRGRAGYWTTLRAGTIVVTHGLGDANRFGVTGAVVVQLWHGAPLKRLHLDSPVTTAVRGPAPVRALLRRMYLAGSREIDLFVAGSPVSAERLRSAFRVAPGRVRVLGDPRDDALAAQASDADADAVAGARAELLELLRGSGVPLGPDAARDRLVLYAPTWRDGDADPAVPDAAEIARIRDALASSGSRLLVRSHPLGRGAYDALLGDRVHALDAGLVRDITPLLGGVDVVVTDYSSIALDFSLLGRPIVWFAPDLSAYEGSRGLYEPLAVTSGGRIERSWDEVAARLEELHADPVIRRAAEADARALAARFHAHPEGGAAARVLEAVRRLRLGPEQLVAPGGVFFESFYGRQVSCNPLAIDREIARRHPGLPRYWSVTHELQRVPEGAIPLLVGGPEWHAARRVCGLLVVNDWLRFGFRRRPGQTVLQTWHGTMLKHLALGRPGVGLRTRLAIRRESRRWSLLLSQNPHSTAQFRTSYAFRGEILETGYPRDDRLARALAGAARNPIAVLRARAALGIAPEQRVIAYAPTWRDGGLTPVDELGVRRLAAALGPAWTVVVRGHTRTHAFGGYGLGVGGESTAAQLVDASRHPDVNDVILAADLLVTDYSSIMFDAAVARVPMLFFVPDLVAYRDRERGFTFDFERTAPGPLLSDPEEVVRLAREFASDGDGAVWIRDHAEASAAWRQRFAPHDDGRAAERVVDALVARGALAPAPEH</sequence>
<dbReference type="InterPro" id="IPR007554">
    <property type="entry name" value="Glycerophosphate_synth"/>
</dbReference>
<dbReference type="InterPro" id="IPR043148">
    <property type="entry name" value="TagF_C"/>
</dbReference>
<evidence type="ECO:0000313" key="8">
    <source>
        <dbReference type="Proteomes" id="UP000831786"/>
    </source>
</evidence>
<evidence type="ECO:0000256" key="4">
    <source>
        <dbReference type="ARBA" id="ARBA00022679"/>
    </source>
</evidence>
<evidence type="ECO:0000256" key="5">
    <source>
        <dbReference type="ARBA" id="ARBA00022944"/>
    </source>
</evidence>
<dbReference type="PANTHER" id="PTHR37316">
    <property type="entry name" value="TEICHOIC ACID GLYCEROL-PHOSPHATE PRIMASE"/>
    <property type="match status" value="1"/>
</dbReference>
<dbReference type="EMBL" id="CP095045">
    <property type="protein sequence ID" value="UOQ55806.1"/>
    <property type="molecule type" value="Genomic_DNA"/>
</dbReference>
<keyword evidence="6" id="KW-0472">Membrane</keyword>
<evidence type="ECO:0000256" key="6">
    <source>
        <dbReference type="ARBA" id="ARBA00023136"/>
    </source>
</evidence>
<keyword evidence="5" id="KW-0777">Teichoic acid biosynthesis</keyword>
<organism evidence="7 8">
    <name type="scientific">Leucobacter allii</name>
    <dbReference type="NCBI Taxonomy" id="2932247"/>
    <lineage>
        <taxon>Bacteria</taxon>
        <taxon>Bacillati</taxon>
        <taxon>Actinomycetota</taxon>
        <taxon>Actinomycetes</taxon>
        <taxon>Micrococcales</taxon>
        <taxon>Microbacteriaceae</taxon>
        <taxon>Leucobacter</taxon>
    </lineage>
</organism>
<keyword evidence="3" id="KW-1003">Cell membrane</keyword>
<dbReference type="RefSeq" id="WP_244725828.1">
    <property type="nucleotide sequence ID" value="NZ_CP095045.1"/>
</dbReference>
<dbReference type="InterPro" id="IPR051612">
    <property type="entry name" value="Teichoic_Acid_Biosynth"/>
</dbReference>
<comment type="similarity">
    <text evidence="2">Belongs to the CDP-glycerol glycerophosphotransferase family.</text>
</comment>
<evidence type="ECO:0000313" key="7">
    <source>
        <dbReference type="EMBL" id="UOQ55806.1"/>
    </source>
</evidence>
<evidence type="ECO:0000256" key="2">
    <source>
        <dbReference type="ARBA" id="ARBA00010488"/>
    </source>
</evidence>
<comment type="subcellular location">
    <subcellularLocation>
        <location evidence="1">Cell membrane</location>
        <topology evidence="1">Peripheral membrane protein</topology>
    </subcellularLocation>
</comment>
<dbReference type="Gene3D" id="3.40.50.12580">
    <property type="match status" value="2"/>
</dbReference>
<name>A0ABY4FGM0_9MICO</name>
<dbReference type="Proteomes" id="UP000831786">
    <property type="component" value="Chromosome"/>
</dbReference>
<dbReference type="InterPro" id="IPR043149">
    <property type="entry name" value="TagF_N"/>
</dbReference>
<evidence type="ECO:0000256" key="1">
    <source>
        <dbReference type="ARBA" id="ARBA00004202"/>
    </source>
</evidence>
<accession>A0ABY4FGM0</accession>
<dbReference type="PANTHER" id="PTHR37316:SF3">
    <property type="entry name" value="TEICHOIC ACID GLYCEROL-PHOSPHATE TRANSFERASE"/>
    <property type="match status" value="1"/>
</dbReference>
<dbReference type="Gene3D" id="3.40.50.11820">
    <property type="match status" value="2"/>
</dbReference>
<protein>
    <submittedName>
        <fullName evidence="7">CDP-glycerol glycerophosphotransferase family protein</fullName>
    </submittedName>
</protein>
<keyword evidence="4" id="KW-0808">Transferase</keyword>
<proteinExistence type="inferred from homology"/>
<reference evidence="7 8" key="1">
    <citation type="submission" date="2022-04" db="EMBL/GenBank/DDBJ databases">
        <title>Leucobacter sp. isolated from rhizosphere of garlic.</title>
        <authorList>
            <person name="Won M."/>
            <person name="Lee C.-M."/>
            <person name="Woen H.-Y."/>
            <person name="Kwon S.-W."/>
        </authorList>
    </citation>
    <scope>NUCLEOTIDE SEQUENCE [LARGE SCALE GENOMIC DNA]</scope>
    <source>
        <strain evidence="7 8">H21R-40</strain>
    </source>
</reference>
<dbReference type="Pfam" id="PF04464">
    <property type="entry name" value="Glyphos_transf"/>
    <property type="match status" value="2"/>
</dbReference>
<evidence type="ECO:0000256" key="3">
    <source>
        <dbReference type="ARBA" id="ARBA00022475"/>
    </source>
</evidence>